<dbReference type="GO" id="GO:0005886">
    <property type="term" value="C:plasma membrane"/>
    <property type="evidence" value="ECO:0007669"/>
    <property type="project" value="UniProtKB-SubCell"/>
</dbReference>
<dbReference type="FunFam" id="1.20.1640.10:FF:000004">
    <property type="entry name" value="Protein translocase subunit SecD"/>
    <property type="match status" value="1"/>
</dbReference>
<dbReference type="InterPro" id="IPR048631">
    <property type="entry name" value="SecD_1st"/>
</dbReference>
<dbReference type="GO" id="GO:0015450">
    <property type="term" value="F:protein-transporting ATPase activity"/>
    <property type="evidence" value="ECO:0007669"/>
    <property type="project" value="InterPro"/>
</dbReference>
<dbReference type="FunFam" id="1.20.1640.10:FF:000024">
    <property type="entry name" value="Multifunctional fusion protein"/>
    <property type="match status" value="1"/>
</dbReference>
<evidence type="ECO:0000256" key="1">
    <source>
        <dbReference type="ARBA" id="ARBA00004651"/>
    </source>
</evidence>
<feature type="transmembrane region" description="Helical" evidence="12">
    <location>
        <begin position="458"/>
        <end position="476"/>
    </location>
</feature>
<sequence>MIKRSRIVAFLIFIVVMGGVMGATTKDIVSNIKLGLDLQGGFEVLYEVNPAKEGQKIDQKALTSTVEALDRRVNVLGVSEPNIQIEGDNRIRVQLAGVEDQNQAREILSTEANLTFRDANDRVLMDGTDLAEGGAQQTFDENGQPIVSLKLKSAEKFKNVTQEIVNMGPPNNVLAIWLDFEEGVDSYQAEIVKPDPKFVSAPRVSEVFNRDTVSIVGSFTIEEAKSLADILNAGALPVKLDEIYSTSVGAQFGEKAMEETVFAGLIGVAAVFLFMIFYYRLPGFVATITLTVYLFLTLLIFDWMNVVLTLPGIAAFILGVGTAVDANIITAERIKEEIRVGRSIKSAYKAGNTNSLSTVTDANLTLLLAAVVLFFYGESSVKGFATSLIIGTLGSFLTNVYLSRWLLGLFVNSGYFENKPGWFGVKKSAIHDIRDNVDTLDLTTKFDRFDFVKPRKKFFSFSAALLVIGIILLAVLKLNLSIDFTSGTRVEILAKEALTTETVASELEKINMKTDDIVISGDDNNIGVARFKGVLSKTEIAELKEHFNEKFGAEPNVSSVTPTVGKEIAKNAFIGLLITSLGLIIFVSFRFELPMAVSAVIALLFAAFFIIPFFSVTRLEVNLTFIAALLTVVGYAINDTIVTFDRMRENMQKRRKIKTFEDIVEIANTSVRQTLGRSVNTVLMVVLTVVALMIFGSESILSFSVALTVGLLVGTYSSIFIAVPLWVEWKKKELKKKGVIITYKEKRVRTDEPQV</sequence>
<proteinExistence type="inferred from homology"/>
<dbReference type="InterPro" id="IPR022646">
    <property type="entry name" value="SecD/SecF_CS"/>
</dbReference>
<keyword evidence="4 12" id="KW-0812">Transmembrane</keyword>
<evidence type="ECO:0000256" key="8">
    <source>
        <dbReference type="ARBA" id="ARBA00023136"/>
    </source>
</evidence>
<keyword evidence="6 12" id="KW-1133">Transmembrane helix</keyword>
<dbReference type="NCBIfam" id="NF009581">
    <property type="entry name" value="PRK13024.1-1"/>
    <property type="match status" value="1"/>
</dbReference>
<evidence type="ECO:0000313" key="17">
    <source>
        <dbReference type="Proteomes" id="UP000326671"/>
    </source>
</evidence>
<feature type="transmembrane region" description="Helical" evidence="12">
    <location>
        <begin position="703"/>
        <end position="727"/>
    </location>
</feature>
<comment type="caution">
    <text evidence="12">Lacks conserved residue(s) required for the propagation of feature annotation.</text>
</comment>
<keyword evidence="3 12" id="KW-1003">Cell membrane</keyword>
<dbReference type="HAMAP" id="MF_01463_B">
    <property type="entry name" value="SecD_B"/>
    <property type="match status" value="1"/>
</dbReference>
<organism evidence="16 17">
    <name type="scientific">Niallia endozanthoxylica</name>
    <dbReference type="NCBI Taxonomy" id="2036016"/>
    <lineage>
        <taxon>Bacteria</taxon>
        <taxon>Bacillati</taxon>
        <taxon>Bacillota</taxon>
        <taxon>Bacilli</taxon>
        <taxon>Bacillales</taxon>
        <taxon>Bacillaceae</taxon>
        <taxon>Niallia</taxon>
    </lineage>
</organism>
<dbReference type="EMBL" id="VYKL01000015">
    <property type="protein sequence ID" value="KAA9026420.1"/>
    <property type="molecule type" value="Genomic_DNA"/>
</dbReference>
<dbReference type="Pfam" id="PF07549">
    <property type="entry name" value="Sec_GG"/>
    <property type="match status" value="1"/>
</dbReference>
<dbReference type="GO" id="GO:0043952">
    <property type="term" value="P:protein transport by the Sec complex"/>
    <property type="evidence" value="ECO:0007669"/>
    <property type="project" value="UniProtKB-UniRule"/>
</dbReference>
<dbReference type="InterPro" id="IPR022813">
    <property type="entry name" value="SecD/SecF_arch_bac"/>
</dbReference>
<evidence type="ECO:0000259" key="14">
    <source>
        <dbReference type="Pfam" id="PF02355"/>
    </source>
</evidence>
<reference evidence="16 17" key="1">
    <citation type="submission" date="2019-09" db="EMBL/GenBank/DDBJ databases">
        <title>Whole genome sequences of isolates from the Mars Exploration Rovers.</title>
        <authorList>
            <person name="Seuylemezian A."/>
            <person name="Vaishampayan P."/>
        </authorList>
    </citation>
    <scope>NUCLEOTIDE SEQUENCE [LARGE SCALE GENOMIC DNA]</scope>
    <source>
        <strain evidence="16 17">MER_TA_151</strain>
    </source>
</reference>
<dbReference type="RefSeq" id="WP_150440067.1">
    <property type="nucleotide sequence ID" value="NZ_VYKL01000015.1"/>
</dbReference>
<dbReference type="NCBIfam" id="TIGR00916">
    <property type="entry name" value="2A0604s01"/>
    <property type="match status" value="1"/>
</dbReference>
<dbReference type="AlphaFoldDB" id="A0A5J5HV30"/>
<dbReference type="GO" id="GO:0065002">
    <property type="term" value="P:intracellular protein transmembrane transport"/>
    <property type="evidence" value="ECO:0007669"/>
    <property type="project" value="UniProtKB-UniRule"/>
</dbReference>
<evidence type="ECO:0000256" key="11">
    <source>
        <dbReference type="ARBA" id="ARBA00061053"/>
    </source>
</evidence>
<feature type="domain" description="Protein export membrane protein SecD/SecF C-terminal" evidence="14">
    <location>
        <begin position="553"/>
        <end position="731"/>
    </location>
</feature>
<feature type="transmembrane region" description="Helical" evidence="12">
    <location>
        <begin position="568"/>
        <end position="589"/>
    </location>
</feature>
<comment type="subunit">
    <text evidence="13">Forms a complex with SecD. Part of the essential Sec protein translocation apparatus which comprises SecA, SecYEG and auxiliary proteins SecDF. Other proteins may also be involved.</text>
</comment>
<dbReference type="InterPro" id="IPR005791">
    <property type="entry name" value="SecD"/>
</dbReference>
<dbReference type="SUPFAM" id="SSF82866">
    <property type="entry name" value="Multidrug efflux transporter AcrB transmembrane domain"/>
    <property type="match status" value="2"/>
</dbReference>
<dbReference type="InterPro" id="IPR055344">
    <property type="entry name" value="SecD_SecF_C_bact"/>
</dbReference>
<comment type="function">
    <text evidence="9 12">Part of the Sec protein translocase complex. Interacts with the SecYEG preprotein conducting channel. SecDF uses the proton motive force (PMF) to complete protein translocation after the ATP-dependent function of SecA.</text>
</comment>
<evidence type="ECO:0000256" key="6">
    <source>
        <dbReference type="ARBA" id="ARBA00022989"/>
    </source>
</evidence>
<accession>A0A5J5HV30</accession>
<name>A0A5J5HV30_9BACI</name>
<keyword evidence="7 12" id="KW-0811">Translocation</keyword>
<feature type="transmembrane region" description="Helical" evidence="12">
    <location>
        <begin position="261"/>
        <end position="279"/>
    </location>
</feature>
<dbReference type="InterPro" id="IPR022645">
    <property type="entry name" value="SecD/SecF_bac"/>
</dbReference>
<comment type="similarity">
    <text evidence="12">Belongs to the SecD/SecF family. SecD subfamily.</text>
</comment>
<evidence type="ECO:0000256" key="3">
    <source>
        <dbReference type="ARBA" id="ARBA00022475"/>
    </source>
</evidence>
<evidence type="ECO:0000256" key="9">
    <source>
        <dbReference type="ARBA" id="ARBA00059018"/>
    </source>
</evidence>
<comment type="subunit">
    <text evidence="12">Forms a complex with SecF. Part of the essential Sec protein translocation apparatus which comprises SecA, SecYEG and auxiliary proteins SecDF. Other proteins may also be involved.</text>
</comment>
<evidence type="ECO:0000256" key="2">
    <source>
        <dbReference type="ARBA" id="ARBA00022448"/>
    </source>
</evidence>
<comment type="similarity">
    <text evidence="13">Belongs to the SecD/SecF family. SecF subfamily.</text>
</comment>
<evidence type="ECO:0000259" key="15">
    <source>
        <dbReference type="Pfam" id="PF21760"/>
    </source>
</evidence>
<dbReference type="Pfam" id="PF02355">
    <property type="entry name" value="SecD_SecF_C"/>
    <property type="match status" value="2"/>
</dbReference>
<evidence type="ECO:0000256" key="7">
    <source>
        <dbReference type="ARBA" id="ARBA00023010"/>
    </source>
</evidence>
<dbReference type="HAMAP" id="MF_01464_B">
    <property type="entry name" value="SecF_B"/>
    <property type="match status" value="1"/>
</dbReference>
<evidence type="ECO:0000256" key="12">
    <source>
        <dbReference type="HAMAP-Rule" id="MF_01463"/>
    </source>
</evidence>
<dbReference type="NCBIfam" id="TIGR01129">
    <property type="entry name" value="secD"/>
    <property type="match status" value="1"/>
</dbReference>
<dbReference type="Proteomes" id="UP000326671">
    <property type="component" value="Unassembled WGS sequence"/>
</dbReference>
<evidence type="ECO:0000313" key="16">
    <source>
        <dbReference type="EMBL" id="KAA9026420.1"/>
    </source>
</evidence>
<dbReference type="PRINTS" id="PR01755">
    <property type="entry name" value="SECFTRNLCASE"/>
</dbReference>
<dbReference type="OrthoDB" id="9805019at2"/>
<feature type="transmembrane region" description="Helical" evidence="12">
    <location>
        <begin position="596"/>
        <end position="617"/>
    </location>
</feature>
<feature type="transmembrane region" description="Helical" evidence="12">
    <location>
        <begin position="313"/>
        <end position="334"/>
    </location>
</feature>
<feature type="transmembrane region" description="Helical" evidence="12">
    <location>
        <begin position="623"/>
        <end position="644"/>
    </location>
</feature>
<feature type="transmembrane region" description="Helical" evidence="12">
    <location>
        <begin position="355"/>
        <end position="377"/>
    </location>
</feature>
<feature type="domain" description="Protein translocase subunit SecDF P1" evidence="15">
    <location>
        <begin position="64"/>
        <end position="120"/>
    </location>
</feature>
<dbReference type="PANTHER" id="PTHR30081:SF1">
    <property type="entry name" value="PROTEIN TRANSLOCASE SUBUNIT SECD"/>
    <property type="match status" value="1"/>
</dbReference>
<dbReference type="InterPro" id="IPR005665">
    <property type="entry name" value="SecF_bac"/>
</dbReference>
<dbReference type="NCBIfam" id="TIGR00966">
    <property type="entry name" value="transloc_SecF"/>
    <property type="match status" value="1"/>
</dbReference>
<feature type="transmembrane region" description="Helical" evidence="12">
    <location>
        <begin position="383"/>
        <end position="402"/>
    </location>
</feature>
<dbReference type="PANTHER" id="PTHR30081">
    <property type="entry name" value="PROTEIN-EXPORT MEMBRANE PROTEIN SEC"/>
    <property type="match status" value="1"/>
</dbReference>
<gene>
    <name evidence="16" type="primary">secDF</name>
    <name evidence="12" type="synonym">secD</name>
    <name evidence="13" type="synonym">secF</name>
    <name evidence="16" type="ORF">F4V44_11200</name>
</gene>
<comment type="similarity">
    <text evidence="10">In the C-terminal section; belongs to the SecD/SecF family. SecF subfamily.</text>
</comment>
<feature type="transmembrane region" description="Helical" evidence="12">
    <location>
        <begin position="284"/>
        <end position="301"/>
    </location>
</feature>
<protein>
    <recommendedName>
        <fullName evidence="12 13">Multifunctional fusion protein</fullName>
    </recommendedName>
    <domain>
        <recommendedName>
            <fullName evidence="12">Protein translocase subunit SecD</fullName>
        </recommendedName>
    </domain>
    <domain>
        <recommendedName>
            <fullName evidence="13">Protein-export membrane protein SecF</fullName>
        </recommendedName>
    </domain>
</protein>
<comment type="similarity">
    <text evidence="11">In the N-terminal section; belongs to the SecD/SecF family. SecD subfamily.</text>
</comment>
<evidence type="ECO:0000256" key="10">
    <source>
        <dbReference type="ARBA" id="ARBA00060856"/>
    </source>
</evidence>
<dbReference type="InterPro" id="IPR048634">
    <property type="entry name" value="SecD_SecF_C"/>
</dbReference>
<dbReference type="Gene3D" id="1.20.1640.10">
    <property type="entry name" value="Multidrug efflux transporter AcrB transmembrane domain"/>
    <property type="match status" value="2"/>
</dbReference>
<keyword evidence="8 12" id="KW-0472">Membrane</keyword>
<evidence type="ECO:0000256" key="5">
    <source>
        <dbReference type="ARBA" id="ARBA00022927"/>
    </source>
</evidence>
<dbReference type="Gene3D" id="3.30.70.3220">
    <property type="match status" value="1"/>
</dbReference>
<comment type="subcellular location">
    <subcellularLocation>
        <location evidence="1 12">Cell membrane</location>
        <topology evidence="1 12">Multi-pass membrane protein</topology>
    </subcellularLocation>
</comment>
<keyword evidence="17" id="KW-1185">Reference proteome</keyword>
<keyword evidence="5 12" id="KW-0653">Protein transport</keyword>
<dbReference type="GO" id="GO:0006605">
    <property type="term" value="P:protein targeting"/>
    <property type="evidence" value="ECO:0007669"/>
    <property type="project" value="UniProtKB-UniRule"/>
</dbReference>
<keyword evidence="2 12" id="KW-0813">Transport</keyword>
<evidence type="ECO:0000256" key="4">
    <source>
        <dbReference type="ARBA" id="ARBA00022692"/>
    </source>
</evidence>
<feature type="transmembrane region" description="Helical" evidence="12">
    <location>
        <begin position="679"/>
        <end position="697"/>
    </location>
</feature>
<comment type="caution">
    <text evidence="16">The sequence shown here is derived from an EMBL/GenBank/DDBJ whole genome shotgun (WGS) entry which is preliminary data.</text>
</comment>
<dbReference type="Pfam" id="PF21760">
    <property type="entry name" value="SecD_1st"/>
    <property type="match status" value="1"/>
</dbReference>
<evidence type="ECO:0000256" key="13">
    <source>
        <dbReference type="HAMAP-Rule" id="MF_01464"/>
    </source>
</evidence>
<feature type="domain" description="Protein export membrane protein SecD/SecF C-terminal" evidence="14">
    <location>
        <begin position="243"/>
        <end position="407"/>
    </location>
</feature>